<comment type="pathway">
    <text evidence="6">Amino-acid biosynthesis; L-methionine biosynthesis via salvage pathway; L-methionine from S-methyl-5-thio-alpha-D-ribose 1-phosphate: step 1/6.</text>
</comment>
<comment type="similarity">
    <text evidence="6">Belongs to the EIF-2B alpha/beta/delta subunits family. MtnA subfamily.</text>
</comment>
<keyword evidence="2 6" id="KW-0028">Amino-acid biosynthesis</keyword>
<evidence type="ECO:0000313" key="8">
    <source>
        <dbReference type="Proteomes" id="UP000001544"/>
    </source>
</evidence>
<dbReference type="NCBIfam" id="TIGR00524">
    <property type="entry name" value="eIF-2B_rel"/>
    <property type="match status" value="1"/>
</dbReference>
<feature type="active site" description="Proton donor" evidence="6">
    <location>
        <position position="237"/>
    </location>
</feature>
<dbReference type="InterPro" id="IPR011559">
    <property type="entry name" value="Initiation_fac_2B_a/b/d"/>
</dbReference>
<dbReference type="STRING" id="398511.BpOF4_14665"/>
<reference evidence="7 8" key="1">
    <citation type="journal article" date="2011" name="Environ. Microbiol.">
        <title>Genome of alkaliphilic Bacillus pseudofirmus OF4 reveals adaptations that support the ability to grow in an external pH range from 7.5 to 11.4.</title>
        <authorList>
            <person name="Janto B."/>
            <person name="Ahmed A."/>
            <person name="Ito M."/>
            <person name="Liu J."/>
            <person name="Hicks D.B."/>
            <person name="Pagni S."/>
            <person name="Fackelmayer O.J."/>
            <person name="Smith T.A."/>
            <person name="Earl J."/>
            <person name="Elbourne L.D."/>
            <person name="Hassan K."/>
            <person name="Paulsen I.T."/>
            <person name="Kolsto A.B."/>
            <person name="Tourasse N.J."/>
            <person name="Ehrlich G.D."/>
            <person name="Boissy R."/>
            <person name="Ivey D.M."/>
            <person name="Li G."/>
            <person name="Xue Y."/>
            <person name="Ma Y."/>
            <person name="Hu F.Z."/>
            <person name="Krulwich T.A."/>
        </authorList>
    </citation>
    <scope>NUCLEOTIDE SEQUENCE [LARGE SCALE GENOMIC DNA]</scope>
    <source>
        <strain evidence="8">ATCC BAA-2126 / JCM 17055 / OF4</strain>
    </source>
</reference>
<dbReference type="InterPro" id="IPR042529">
    <property type="entry name" value="IF_2B-like_C"/>
</dbReference>
<feature type="binding site" evidence="6">
    <location>
        <position position="196"/>
    </location>
    <ligand>
        <name>substrate</name>
    </ligand>
</feature>
<dbReference type="KEGG" id="bpf:BpOF4_14665"/>
<dbReference type="Proteomes" id="UP000001544">
    <property type="component" value="Chromosome"/>
</dbReference>
<dbReference type="FunFam" id="3.40.50.10470:FF:000006">
    <property type="entry name" value="Methylthioribose-1-phosphate isomerase"/>
    <property type="match status" value="1"/>
</dbReference>
<organism evidence="7 8">
    <name type="scientific">Alkalihalophilus pseudofirmus (strain ATCC BAA-2126 / JCM 17055 / OF4)</name>
    <name type="common">Bacillus pseudofirmus</name>
    <dbReference type="NCBI Taxonomy" id="398511"/>
    <lineage>
        <taxon>Bacteria</taxon>
        <taxon>Bacillati</taxon>
        <taxon>Bacillota</taxon>
        <taxon>Bacilli</taxon>
        <taxon>Bacillales</taxon>
        <taxon>Bacillaceae</taxon>
        <taxon>Alkalihalophilus</taxon>
    </lineage>
</organism>
<dbReference type="InterPro" id="IPR027363">
    <property type="entry name" value="M1Pi_N"/>
</dbReference>
<evidence type="ECO:0000256" key="2">
    <source>
        <dbReference type="ARBA" id="ARBA00022605"/>
    </source>
</evidence>
<protein>
    <recommendedName>
        <fullName evidence="6">Methylthioribose-1-phosphate isomerase</fullName>
        <shortName evidence="6">M1Pi</shortName>
        <shortName evidence="6">MTR-1-P isomerase</shortName>
        <ecNumber evidence="6">5.3.1.23</ecNumber>
    </recommendedName>
    <alternativeName>
        <fullName evidence="6">S-methyl-5-thioribose-1-phosphate isomerase</fullName>
    </alternativeName>
</protein>
<keyword evidence="4 6" id="KW-0413">Isomerase</keyword>
<dbReference type="AlphaFoldDB" id="D3FZB3"/>
<comment type="subunit">
    <text evidence="1 6">Homodimer.</text>
</comment>
<dbReference type="PANTHER" id="PTHR43475">
    <property type="entry name" value="METHYLTHIORIBOSE-1-PHOSPHATE ISOMERASE"/>
    <property type="match status" value="1"/>
</dbReference>
<comment type="catalytic activity">
    <reaction evidence="5 6">
        <text>5-(methylsulfanyl)-alpha-D-ribose 1-phosphate = 5-(methylsulfanyl)-D-ribulose 1-phosphate</text>
        <dbReference type="Rhea" id="RHEA:19989"/>
        <dbReference type="ChEBI" id="CHEBI:58533"/>
        <dbReference type="ChEBI" id="CHEBI:58548"/>
        <dbReference type="EC" id="5.3.1.23"/>
    </reaction>
</comment>
<dbReference type="Pfam" id="PF01008">
    <property type="entry name" value="IF-2B"/>
    <property type="match status" value="1"/>
</dbReference>
<comment type="function">
    <text evidence="6">Catalyzes the interconversion of methylthioribose-1-phosphate (MTR-1-P) into methylthioribulose-1-phosphate (MTRu-1-P).</text>
</comment>
<sequence>MTIQSVEWNQETNVLRILDQRQLPHKVIFIDAVSIEEVWEAITFLKVRGAPAIGIAAAFGLILWSEGKQSNQLELFLNELQAKRDYLATSRPTAVNLFWATDRVIEAAIQAKSVEEAKERCVLEALAIQEEDRNTCRKIGEFGLELLEDGDTVLTICNAGGIATAQYGTALAPFYLAKESDIELKAYACETRPVLQGARLTAWELQQLGIDVTLITDSMAAHVLKTKNITAVIVGADRIAANGDTANKIGTYGLAILAKAHDIPFYVAAPYSTIDLNTVSGEDIPIEERAAEEVTHLQGVALAPDGTKVFNPAFDVVPNELISGIITEKGLIRGDFKDRLQALQNESVHV</sequence>
<accession>D3FZB3</accession>
<feature type="site" description="Transition state stabilizer" evidence="6">
    <location>
        <position position="157"/>
    </location>
</feature>
<evidence type="ECO:0000313" key="7">
    <source>
        <dbReference type="EMBL" id="ADC50982.1"/>
    </source>
</evidence>
<evidence type="ECO:0000256" key="3">
    <source>
        <dbReference type="ARBA" id="ARBA00023167"/>
    </source>
</evidence>
<dbReference type="GO" id="GO:0019509">
    <property type="term" value="P:L-methionine salvage from methylthioadenosine"/>
    <property type="evidence" value="ECO:0007669"/>
    <property type="project" value="UniProtKB-UniRule"/>
</dbReference>
<dbReference type="EC" id="5.3.1.23" evidence="6"/>
<dbReference type="PANTHER" id="PTHR43475:SF4">
    <property type="entry name" value="METHYLTHIORIBOSE-1-PHOSPHATE ISOMERASE"/>
    <property type="match status" value="1"/>
</dbReference>
<dbReference type="InterPro" id="IPR005251">
    <property type="entry name" value="IF-M1Pi"/>
</dbReference>
<keyword evidence="8" id="KW-1185">Reference proteome</keyword>
<dbReference type="HOGENOM" id="CLU_016218_1_2_9"/>
<dbReference type="InterPro" id="IPR000649">
    <property type="entry name" value="IF-2B-related"/>
</dbReference>
<dbReference type="Gene3D" id="1.20.120.420">
    <property type="entry name" value="translation initiation factor eif-2b, domain 1"/>
    <property type="match status" value="1"/>
</dbReference>
<feature type="binding site" evidence="6">
    <location>
        <begin position="247"/>
        <end position="248"/>
    </location>
    <ligand>
        <name>substrate</name>
    </ligand>
</feature>
<feature type="binding site" evidence="6">
    <location>
        <position position="91"/>
    </location>
    <ligand>
        <name>substrate</name>
    </ligand>
</feature>
<evidence type="ECO:0000256" key="4">
    <source>
        <dbReference type="ARBA" id="ARBA00023235"/>
    </source>
</evidence>
<dbReference type="FunFam" id="1.20.120.420:FF:000003">
    <property type="entry name" value="Methylthioribose-1-phosphate isomerase"/>
    <property type="match status" value="1"/>
</dbReference>
<dbReference type="GO" id="GO:0046523">
    <property type="term" value="F:S-methyl-5-thioribose-1-phosphate isomerase activity"/>
    <property type="evidence" value="ECO:0007669"/>
    <property type="project" value="UniProtKB-UniRule"/>
</dbReference>
<evidence type="ECO:0000256" key="6">
    <source>
        <dbReference type="HAMAP-Rule" id="MF_01678"/>
    </source>
</evidence>
<proteinExistence type="inferred from homology"/>
<evidence type="ECO:0000256" key="5">
    <source>
        <dbReference type="ARBA" id="ARBA00052401"/>
    </source>
</evidence>
<gene>
    <name evidence="6 7" type="primary">mtnA</name>
    <name evidence="7" type="ordered locus">BpOF4_14665</name>
</gene>
<dbReference type="NCBIfam" id="TIGR00512">
    <property type="entry name" value="salvage_mtnA"/>
    <property type="match status" value="1"/>
</dbReference>
<dbReference type="UniPathway" id="UPA00904">
    <property type="reaction ID" value="UER00874"/>
</dbReference>
<dbReference type="RefSeq" id="WP_012958344.1">
    <property type="nucleotide sequence ID" value="NC_013791.2"/>
</dbReference>
<evidence type="ECO:0000256" key="1">
    <source>
        <dbReference type="ARBA" id="ARBA00011738"/>
    </source>
</evidence>
<dbReference type="InterPro" id="IPR037171">
    <property type="entry name" value="NagB/RpiA_transferase-like"/>
</dbReference>
<name>D3FZB3_ALKPO</name>
<dbReference type="NCBIfam" id="NF004326">
    <property type="entry name" value="PRK05720.1"/>
    <property type="match status" value="1"/>
</dbReference>
<dbReference type="SUPFAM" id="SSF100950">
    <property type="entry name" value="NagB/RpiA/CoA transferase-like"/>
    <property type="match status" value="1"/>
</dbReference>
<feature type="binding site" evidence="6">
    <location>
        <begin position="48"/>
        <end position="50"/>
    </location>
    <ligand>
        <name>substrate</name>
    </ligand>
</feature>
<dbReference type="EMBL" id="CP001878">
    <property type="protein sequence ID" value="ADC50982.1"/>
    <property type="molecule type" value="Genomic_DNA"/>
</dbReference>
<dbReference type="eggNOG" id="COG0182">
    <property type="taxonomic scope" value="Bacteria"/>
</dbReference>
<keyword evidence="3 6" id="KW-0486">Methionine biosynthesis</keyword>
<dbReference type="HAMAP" id="MF_01678">
    <property type="entry name" value="Salvage_MtnA"/>
    <property type="match status" value="1"/>
</dbReference>
<dbReference type="Gene3D" id="3.40.50.10470">
    <property type="entry name" value="Translation initiation factor eif-2b, domain 2"/>
    <property type="match status" value="1"/>
</dbReference>